<feature type="compositionally biased region" description="Low complexity" evidence="1">
    <location>
        <begin position="153"/>
        <end position="165"/>
    </location>
</feature>
<keyword evidence="2" id="KW-0472">Membrane</keyword>
<organism evidence="3 4">
    <name type="scientific">Roseibium aggregatum</name>
    <dbReference type="NCBI Taxonomy" id="187304"/>
    <lineage>
        <taxon>Bacteria</taxon>
        <taxon>Pseudomonadati</taxon>
        <taxon>Pseudomonadota</taxon>
        <taxon>Alphaproteobacteria</taxon>
        <taxon>Hyphomicrobiales</taxon>
        <taxon>Stappiaceae</taxon>
        <taxon>Roseibium</taxon>
    </lineage>
</organism>
<dbReference type="AlphaFoldDB" id="A0A0M6Y085"/>
<feature type="transmembrane region" description="Helical" evidence="2">
    <location>
        <begin position="21"/>
        <end position="41"/>
    </location>
</feature>
<dbReference type="RefSeq" id="WP_055655703.1">
    <property type="nucleotide sequence ID" value="NZ_CXST01000001.1"/>
</dbReference>
<feature type="compositionally biased region" description="Pro residues" evidence="1">
    <location>
        <begin position="105"/>
        <end position="114"/>
    </location>
</feature>
<accession>A0A0M6Y085</accession>
<protein>
    <recommendedName>
        <fullName evidence="5">DUF930 domain-containing protein</fullName>
    </recommendedName>
</protein>
<evidence type="ECO:0000256" key="2">
    <source>
        <dbReference type="SAM" id="Phobius"/>
    </source>
</evidence>
<dbReference type="EMBL" id="CXST01000001">
    <property type="protein sequence ID" value="CTQ43532.1"/>
    <property type="molecule type" value="Genomic_DNA"/>
</dbReference>
<evidence type="ECO:0000256" key="1">
    <source>
        <dbReference type="SAM" id="MobiDB-lite"/>
    </source>
</evidence>
<feature type="compositionally biased region" description="Gly residues" evidence="1">
    <location>
        <begin position="295"/>
        <end position="305"/>
    </location>
</feature>
<keyword evidence="4" id="KW-1185">Reference proteome</keyword>
<keyword evidence="2" id="KW-1133">Transmembrane helix</keyword>
<feature type="compositionally biased region" description="Acidic residues" evidence="1">
    <location>
        <begin position="183"/>
        <end position="232"/>
    </location>
</feature>
<name>A0A0M6Y085_9HYPH</name>
<dbReference type="STRING" id="187304.B0E33_20105"/>
<keyword evidence="2" id="KW-0812">Transmembrane</keyword>
<gene>
    <name evidence="3" type="ORF">LAL4801_01972</name>
</gene>
<sequence length="428" mass="45780">MAITADMDRNMVGIEPADRRLFLWGLVVSAVLHALVALMLLEGVSGYTTQPLQDVVEVELLPPPPQEEETPPVELEQPEPEQPEQEEVEAPEQPEPPEQEQAEEAPPPPPPPPASAREDLAETPEQPPEPSVLQEVTEFGEEDTGLQGEEETPPASAESASTESEQQAETDAQTDDAQAGETDAGEGEGEGEGQETEAAETDAPQEDASEEAQDTAAEDVADDSEAPEEASDVAETPEQPEALPEETVGTGAETDTAETGEQPAEDFGIVGPIATNKTPAPKPPKPVASPQRDQAGGGRASGGSEGPPAGMIAARELYSRDILDDPQARTAMRGMTEGQRLNLLCMTELREQIASVSSLPPELLPSFRPRGGNVLQPRIAAFRSLGRWFDVAFRCETDSGVTRVERFSFKIGKEIPQSQWLERGLTGF</sequence>
<evidence type="ECO:0008006" key="5">
    <source>
        <dbReference type="Google" id="ProtNLM"/>
    </source>
</evidence>
<evidence type="ECO:0000313" key="3">
    <source>
        <dbReference type="EMBL" id="CTQ43532.1"/>
    </source>
</evidence>
<proteinExistence type="predicted"/>
<evidence type="ECO:0000313" key="4">
    <source>
        <dbReference type="Proteomes" id="UP000048926"/>
    </source>
</evidence>
<feature type="compositionally biased region" description="Low complexity" evidence="1">
    <location>
        <begin position="245"/>
        <end position="261"/>
    </location>
</feature>
<feature type="compositionally biased region" description="Acidic residues" evidence="1">
    <location>
        <begin position="138"/>
        <end position="152"/>
    </location>
</feature>
<dbReference type="InterPro" id="IPR009273">
    <property type="entry name" value="DUF930"/>
</dbReference>
<reference evidence="4" key="1">
    <citation type="submission" date="2015-07" db="EMBL/GenBank/DDBJ databases">
        <authorList>
            <person name="Rodrigo-Torres Lidia"/>
            <person name="Arahal R.David."/>
        </authorList>
    </citation>
    <scope>NUCLEOTIDE SEQUENCE [LARGE SCALE GENOMIC DNA]</scope>
    <source>
        <strain evidence="4">CECT 4801</strain>
    </source>
</reference>
<dbReference type="Pfam" id="PF06059">
    <property type="entry name" value="DUF930"/>
    <property type="match status" value="1"/>
</dbReference>
<dbReference type="Proteomes" id="UP000048926">
    <property type="component" value="Unassembled WGS sequence"/>
</dbReference>
<feature type="compositionally biased region" description="Acidic residues" evidence="1">
    <location>
        <begin position="66"/>
        <end position="103"/>
    </location>
</feature>
<feature type="region of interest" description="Disordered" evidence="1">
    <location>
        <begin position="62"/>
        <end position="310"/>
    </location>
</feature>